<evidence type="ECO:0000256" key="4">
    <source>
        <dbReference type="ARBA" id="ARBA00023163"/>
    </source>
</evidence>
<protein>
    <submittedName>
        <fullName evidence="6">RNA polymerase sporulation sigma factor SigH</fullName>
        <ecNumber evidence="6">2.7.7.6</ecNumber>
    </submittedName>
</protein>
<dbReference type="PROSITE" id="PS00622">
    <property type="entry name" value="HTH_LUXR_1"/>
    <property type="match status" value="1"/>
</dbReference>
<evidence type="ECO:0000313" key="7">
    <source>
        <dbReference type="Proteomes" id="UP000242705"/>
    </source>
</evidence>
<dbReference type="SUPFAM" id="SSF88659">
    <property type="entry name" value="Sigma3 and sigma4 domains of RNA polymerase sigma factors"/>
    <property type="match status" value="1"/>
</dbReference>
<dbReference type="InterPro" id="IPR016371">
    <property type="entry name" value="RNA_pol_sigma-H_factor"/>
</dbReference>
<proteinExistence type="predicted"/>
<evidence type="ECO:0000256" key="1">
    <source>
        <dbReference type="ARBA" id="ARBA00023015"/>
    </source>
</evidence>
<dbReference type="InterPro" id="IPR013325">
    <property type="entry name" value="RNA_pol_sigma_r2"/>
</dbReference>
<keyword evidence="1" id="KW-0805">Transcription regulation</keyword>
<evidence type="ECO:0000256" key="2">
    <source>
        <dbReference type="ARBA" id="ARBA00023082"/>
    </source>
</evidence>
<dbReference type="InterPro" id="IPR036388">
    <property type="entry name" value="WH-like_DNA-bd_sf"/>
</dbReference>
<dbReference type="EC" id="2.7.7.6" evidence="6"/>
<accession>A0A2T2X3W7</accession>
<organism evidence="6 7">
    <name type="scientific">Sulfobacillus thermosulfidooxidans</name>
    <dbReference type="NCBI Taxonomy" id="28034"/>
    <lineage>
        <taxon>Bacteria</taxon>
        <taxon>Bacillati</taxon>
        <taxon>Bacillota</taxon>
        <taxon>Clostridia</taxon>
        <taxon>Eubacteriales</taxon>
        <taxon>Clostridiales Family XVII. Incertae Sedis</taxon>
        <taxon>Sulfobacillus</taxon>
    </lineage>
</organism>
<dbReference type="GO" id="GO:0003899">
    <property type="term" value="F:DNA-directed RNA polymerase activity"/>
    <property type="evidence" value="ECO:0007669"/>
    <property type="project" value="UniProtKB-EC"/>
</dbReference>
<dbReference type="Pfam" id="PF04542">
    <property type="entry name" value="Sigma70_r2"/>
    <property type="match status" value="1"/>
</dbReference>
<evidence type="ECO:0000313" key="6">
    <source>
        <dbReference type="EMBL" id="PSR29191.1"/>
    </source>
</evidence>
<name>A0A2T2X3W7_SULTH</name>
<dbReference type="PIRSF" id="PIRSF002939">
    <property type="entry name" value="RNA_polymerase_sigma-H_factor"/>
    <property type="match status" value="1"/>
</dbReference>
<gene>
    <name evidence="6" type="ORF">C7B47_02385</name>
</gene>
<dbReference type="Gene3D" id="1.20.120.1810">
    <property type="match status" value="1"/>
</dbReference>
<dbReference type="EMBL" id="PXYX01000003">
    <property type="protein sequence ID" value="PSR29191.1"/>
    <property type="molecule type" value="Genomic_DNA"/>
</dbReference>
<dbReference type="Gene3D" id="1.10.10.10">
    <property type="entry name" value="Winged helix-like DNA-binding domain superfamily/Winged helix DNA-binding domain"/>
    <property type="match status" value="1"/>
</dbReference>
<evidence type="ECO:0000256" key="3">
    <source>
        <dbReference type="ARBA" id="ARBA00023125"/>
    </source>
</evidence>
<dbReference type="InterPro" id="IPR013249">
    <property type="entry name" value="RNA_pol_sigma70_r4_t2"/>
</dbReference>
<comment type="caution">
    <text evidence="6">The sequence shown here is derived from an EMBL/GenBank/DDBJ whole genome shotgun (WGS) entry which is preliminary data.</text>
</comment>
<dbReference type="AlphaFoldDB" id="A0A2T2X3W7"/>
<sequence length="220" mass="25335">MQRVCLRRMVRGRIPISTQIDQTHDESTLIMRAKSGQEDAVIQLMTRYASLIKATAGRYFLPGAEHDDVIQEGWIGFWSAIQHFDDRRHGYFSGFAKLCVSRQIVSAVVRATRAKHQVLNSAWSLDQPGRDGTSDMSWLDAIVAHHEPSPEVFIIDQETSAQLIQRLEGELTPLERMVFEARRHGKSYEEISRAVKRPRKTIDNALQRIRRKLKKTRKDL</sequence>
<keyword evidence="2" id="KW-0731">Sigma factor</keyword>
<dbReference type="PANTHER" id="PTHR30385:SF1">
    <property type="entry name" value="RNA POLYMERASE SIGMA-H FACTOR"/>
    <property type="match status" value="1"/>
</dbReference>
<evidence type="ECO:0000259" key="5">
    <source>
        <dbReference type="PROSITE" id="PS00622"/>
    </source>
</evidence>
<dbReference type="NCBIfam" id="TIGR02937">
    <property type="entry name" value="sigma70-ECF"/>
    <property type="match status" value="1"/>
</dbReference>
<dbReference type="InterPro" id="IPR014284">
    <property type="entry name" value="RNA_pol_sigma-70_dom"/>
</dbReference>
<keyword evidence="6" id="KW-0548">Nucleotidyltransferase</keyword>
<keyword evidence="4" id="KW-0804">Transcription</keyword>
<keyword evidence="3" id="KW-0238">DNA-binding</keyword>
<reference evidence="6 7" key="1">
    <citation type="journal article" date="2014" name="BMC Genomics">
        <title>Comparison of environmental and isolate Sulfobacillus genomes reveals diverse carbon, sulfur, nitrogen, and hydrogen metabolisms.</title>
        <authorList>
            <person name="Justice N.B."/>
            <person name="Norman A."/>
            <person name="Brown C.T."/>
            <person name="Singh A."/>
            <person name="Thomas B.C."/>
            <person name="Banfield J.F."/>
        </authorList>
    </citation>
    <scope>NUCLEOTIDE SEQUENCE [LARGE SCALE GENOMIC DNA]</scope>
    <source>
        <strain evidence="6">AMDSBA5</strain>
    </source>
</reference>
<keyword evidence="6" id="KW-0808">Transferase</keyword>
<dbReference type="GO" id="GO:0016987">
    <property type="term" value="F:sigma factor activity"/>
    <property type="evidence" value="ECO:0007669"/>
    <property type="project" value="UniProtKB-KW"/>
</dbReference>
<dbReference type="Proteomes" id="UP000242705">
    <property type="component" value="Unassembled WGS sequence"/>
</dbReference>
<dbReference type="InterPro" id="IPR013324">
    <property type="entry name" value="RNA_pol_sigma_r3/r4-like"/>
</dbReference>
<dbReference type="SUPFAM" id="SSF88946">
    <property type="entry name" value="Sigma2 domain of RNA polymerase sigma factors"/>
    <property type="match status" value="1"/>
</dbReference>
<dbReference type="InterPro" id="IPR007627">
    <property type="entry name" value="RNA_pol_sigma70_r2"/>
</dbReference>
<dbReference type="GO" id="GO:0003677">
    <property type="term" value="F:DNA binding"/>
    <property type="evidence" value="ECO:0007669"/>
    <property type="project" value="UniProtKB-KW"/>
</dbReference>
<dbReference type="Pfam" id="PF08281">
    <property type="entry name" value="Sigma70_r4_2"/>
    <property type="match status" value="1"/>
</dbReference>
<dbReference type="InterPro" id="IPR000792">
    <property type="entry name" value="Tscrpt_reg_LuxR_C"/>
</dbReference>
<dbReference type="PANTHER" id="PTHR30385">
    <property type="entry name" value="SIGMA FACTOR F FLAGELLAR"/>
    <property type="match status" value="1"/>
</dbReference>
<feature type="domain" description="HTH luxR-type" evidence="5">
    <location>
        <begin position="185"/>
        <end position="212"/>
    </location>
</feature>
<dbReference type="GO" id="GO:0006352">
    <property type="term" value="P:DNA-templated transcription initiation"/>
    <property type="evidence" value="ECO:0007669"/>
    <property type="project" value="InterPro"/>
</dbReference>